<dbReference type="OrthoDB" id="9764961at2"/>
<dbReference type="EMBL" id="JPMV01000033">
    <property type="protein sequence ID" value="KGI80282.1"/>
    <property type="molecule type" value="Genomic_DNA"/>
</dbReference>
<dbReference type="GO" id="GO:0032259">
    <property type="term" value="P:methylation"/>
    <property type="evidence" value="ECO:0007669"/>
    <property type="project" value="UniProtKB-KW"/>
</dbReference>
<protein>
    <submittedName>
        <fullName evidence="2">SAM-dependent methyltransferase</fullName>
    </submittedName>
</protein>
<evidence type="ECO:0000313" key="5">
    <source>
        <dbReference type="Proteomes" id="UP000215043"/>
    </source>
</evidence>
<dbReference type="GO" id="GO:0008168">
    <property type="term" value="F:methyltransferase activity"/>
    <property type="evidence" value="ECO:0007669"/>
    <property type="project" value="UniProtKB-KW"/>
</dbReference>
<dbReference type="SUPFAM" id="SSF53335">
    <property type="entry name" value="S-adenosyl-L-methionine-dependent methyltransferases"/>
    <property type="match status" value="1"/>
</dbReference>
<dbReference type="HOGENOM" id="CLU_064736_0_0_11"/>
<dbReference type="Proteomes" id="UP000029737">
    <property type="component" value="Unassembled WGS sequence"/>
</dbReference>
<dbReference type="RefSeq" id="WP_043575740.1">
    <property type="nucleotide sequence ID" value="NZ_CP022752.1"/>
</dbReference>
<keyword evidence="2" id="KW-0489">Methyltransferase</keyword>
<evidence type="ECO:0000313" key="3">
    <source>
        <dbReference type="EMBL" id="KGI80282.1"/>
    </source>
</evidence>
<dbReference type="KEGG" id="aey:CDG81_03360"/>
<evidence type="ECO:0000313" key="4">
    <source>
        <dbReference type="Proteomes" id="UP000029737"/>
    </source>
</evidence>
<keyword evidence="2" id="KW-0808">Transferase</keyword>
<dbReference type="PANTHER" id="PTHR43667">
    <property type="entry name" value="CYCLOPROPANE-FATTY-ACYL-PHOSPHOLIPID SYNTHASE"/>
    <property type="match status" value="1"/>
</dbReference>
<keyword evidence="4" id="KW-1185">Reference proteome</keyword>
<feature type="domain" description="Methyltransferase" evidence="1">
    <location>
        <begin position="90"/>
        <end position="192"/>
    </location>
</feature>
<dbReference type="PANTHER" id="PTHR43667:SF2">
    <property type="entry name" value="FATTY ACID C-METHYL TRANSFERASE"/>
    <property type="match status" value="1"/>
</dbReference>
<gene>
    <name evidence="2" type="ORF">CDG81_03360</name>
    <name evidence="3" type="ORF">IL38_17615</name>
</gene>
<evidence type="ECO:0000259" key="1">
    <source>
        <dbReference type="Pfam" id="PF13649"/>
    </source>
</evidence>
<dbReference type="AlphaFoldDB" id="A0A099D398"/>
<dbReference type="CDD" id="cd02440">
    <property type="entry name" value="AdoMet_MTases"/>
    <property type="match status" value="1"/>
</dbReference>
<organism evidence="2 5">
    <name type="scientific">Actinopolyspora erythraea</name>
    <dbReference type="NCBI Taxonomy" id="414996"/>
    <lineage>
        <taxon>Bacteria</taxon>
        <taxon>Bacillati</taxon>
        <taxon>Actinomycetota</taxon>
        <taxon>Actinomycetes</taxon>
        <taxon>Actinopolysporales</taxon>
        <taxon>Actinopolysporaceae</taxon>
        <taxon>Actinopolyspora</taxon>
    </lineage>
</organism>
<dbReference type="InterPro" id="IPR029063">
    <property type="entry name" value="SAM-dependent_MTases_sf"/>
</dbReference>
<dbReference type="Pfam" id="PF13649">
    <property type="entry name" value="Methyltransf_25"/>
    <property type="match status" value="1"/>
</dbReference>
<sequence>MSEETARIEPVVIRAESTDPQQERLVNAYEYDVDTWRKVLGHNLLFEWGVYDHPASPRPVSLDEAGARFFDRQLELAERNASNPLDPRRILDLGCGWGYCLRRLAQWFPRCPRLEGVNISRSQLEHCGSLLAEHGLKQRTNLYLCNARDLRLLPDADVGHDLVVMRGVATHFPPELYERSVAALADRVVPGGALVISDTLYDNAADSTAAITEDENDPFELRHRKSPEYFVRVLRENGFAIRDMRVLPSNTDVAHWLLELRSNIETHFPEGVTGALEEIRVAAVHLSVMMLCGQAGAYSILAERAE</sequence>
<name>A0A099D398_9ACTN</name>
<evidence type="ECO:0000313" key="2">
    <source>
        <dbReference type="EMBL" id="ASU77505.1"/>
    </source>
</evidence>
<dbReference type="Gene3D" id="3.40.50.150">
    <property type="entry name" value="Vaccinia Virus protein VP39"/>
    <property type="match status" value="1"/>
</dbReference>
<reference evidence="2 5" key="2">
    <citation type="submission" date="2017-08" db="EMBL/GenBank/DDBJ databases">
        <title>The complete genome sequence of moderately halophilic actinomycete Actinopolyspora erythraea YIM 90600, the producer of novel erythromycin, novel actinopolysporins A-C and tubercidin.</title>
        <authorList>
            <person name="Yin M."/>
            <person name="Tang S."/>
        </authorList>
    </citation>
    <scope>NUCLEOTIDE SEQUENCE [LARGE SCALE GENOMIC DNA]</scope>
    <source>
        <strain evidence="2 5">YIM 90600</strain>
    </source>
</reference>
<dbReference type="InterPro" id="IPR050723">
    <property type="entry name" value="CFA/CMAS"/>
</dbReference>
<dbReference type="Proteomes" id="UP000215043">
    <property type="component" value="Chromosome"/>
</dbReference>
<proteinExistence type="predicted"/>
<dbReference type="eggNOG" id="COG2230">
    <property type="taxonomic scope" value="Bacteria"/>
</dbReference>
<accession>A0A099D398</accession>
<dbReference type="InterPro" id="IPR041698">
    <property type="entry name" value="Methyltransf_25"/>
</dbReference>
<dbReference type="EMBL" id="CP022752">
    <property type="protein sequence ID" value="ASU77505.1"/>
    <property type="molecule type" value="Genomic_DNA"/>
</dbReference>
<reference evidence="3 4" key="1">
    <citation type="journal article" date="2014" name="PLoS ONE">
        <title>Identification and Characterization of a New Erythromycin Biosynthetic Gene Cluster in Actinopolyspora erythraea YIM90600, a Novel Erythronolide-Producing Halophilic Actinomycete Isolated from Salt Field.</title>
        <authorList>
            <person name="Chen D."/>
            <person name="Feng J."/>
            <person name="Huang L."/>
            <person name="Zhang Q."/>
            <person name="Wu J."/>
            <person name="Zhu X."/>
            <person name="Duan Y."/>
            <person name="Xu Z."/>
        </authorList>
    </citation>
    <scope>NUCLEOTIDE SEQUENCE [LARGE SCALE GENOMIC DNA]</scope>
    <source>
        <strain evidence="3 4">YIM90600</strain>
    </source>
</reference>